<reference evidence="8 9" key="2">
    <citation type="submission" date="2018-06" db="EMBL/GenBank/DDBJ databases">
        <title>Marinobactersediminissp. nov, a moderately halophilic bacterium isolated from marine solar saltern.</title>
        <authorList>
            <person name="Zhang Y."/>
        </authorList>
    </citation>
    <scope>NUCLEOTIDE SEQUENCE [LARGE SCALE GENOMIC DNA]</scope>
    <source>
        <strain evidence="8 9">F01</strain>
    </source>
</reference>
<dbReference type="NCBIfam" id="TIGR01221">
    <property type="entry name" value="rmlC"/>
    <property type="match status" value="1"/>
</dbReference>
<comment type="pathway">
    <text evidence="7">Carbohydrate biosynthesis; dTDP-L-rhamnose biosynthesis.</text>
</comment>
<feature type="active site" description="Proton acceptor" evidence="5">
    <location>
        <position position="63"/>
    </location>
</feature>
<dbReference type="AlphaFoldDB" id="A0A2V3ZG27"/>
<dbReference type="Gene3D" id="2.60.120.10">
    <property type="entry name" value="Jelly Rolls"/>
    <property type="match status" value="1"/>
</dbReference>
<dbReference type="GO" id="GO:0000271">
    <property type="term" value="P:polysaccharide biosynthetic process"/>
    <property type="evidence" value="ECO:0007669"/>
    <property type="project" value="TreeGrafter"/>
</dbReference>
<comment type="function">
    <text evidence="2 7">Catalyzes the epimerization of the C3' and C5'positions of dTDP-6-deoxy-D-xylo-4-hexulose, forming dTDP-6-deoxy-L-lyxo-4-hexulose.</text>
</comment>
<evidence type="ECO:0000256" key="5">
    <source>
        <dbReference type="PIRSR" id="PIRSR600888-1"/>
    </source>
</evidence>
<dbReference type="Pfam" id="PF00908">
    <property type="entry name" value="dTDP_sugar_isom"/>
    <property type="match status" value="1"/>
</dbReference>
<comment type="subunit">
    <text evidence="7">Homodimer.</text>
</comment>
<dbReference type="InterPro" id="IPR000888">
    <property type="entry name" value="RmlC-like"/>
</dbReference>
<dbReference type="SUPFAM" id="SSF51182">
    <property type="entry name" value="RmlC-like cupins"/>
    <property type="match status" value="1"/>
</dbReference>
<protein>
    <recommendedName>
        <fullName evidence="4 7">dTDP-4-dehydrorhamnose 3,5-epimerase</fullName>
        <ecNumber evidence="3 7">5.1.3.13</ecNumber>
    </recommendedName>
    <alternativeName>
        <fullName evidence="7">Thymidine diphospho-4-keto-rhamnose 3,5-epimerase</fullName>
    </alternativeName>
</protein>
<evidence type="ECO:0000256" key="2">
    <source>
        <dbReference type="ARBA" id="ARBA00001997"/>
    </source>
</evidence>
<feature type="site" description="Participates in a stacking interaction with the thymidine ring of dTDP-4-oxo-6-deoxyglucose" evidence="6">
    <location>
        <position position="139"/>
    </location>
</feature>
<dbReference type="PANTHER" id="PTHR21047:SF2">
    <property type="entry name" value="THYMIDINE DIPHOSPHO-4-KETO-RHAMNOSE 3,5-EPIMERASE"/>
    <property type="match status" value="1"/>
</dbReference>
<accession>A0A2V3ZG27</accession>
<reference evidence="9" key="1">
    <citation type="submission" date="2018-05" db="EMBL/GenBank/DDBJ databases">
        <authorList>
            <person name="Lu D."/>
        </authorList>
    </citation>
    <scope>NUCLEOTIDE SEQUENCE [LARGE SCALE GENOMIC DNA]</scope>
    <source>
        <strain evidence="9">F01</strain>
    </source>
</reference>
<comment type="similarity">
    <text evidence="7">Belongs to the dTDP-4-dehydrorhamnose 3,5-epimerase family.</text>
</comment>
<evidence type="ECO:0000256" key="6">
    <source>
        <dbReference type="PIRSR" id="PIRSR600888-3"/>
    </source>
</evidence>
<comment type="catalytic activity">
    <reaction evidence="1 7">
        <text>dTDP-4-dehydro-6-deoxy-alpha-D-glucose = dTDP-4-dehydro-beta-L-rhamnose</text>
        <dbReference type="Rhea" id="RHEA:16969"/>
        <dbReference type="ChEBI" id="CHEBI:57649"/>
        <dbReference type="ChEBI" id="CHEBI:62830"/>
        <dbReference type="EC" id="5.1.3.13"/>
    </reaction>
</comment>
<evidence type="ECO:0000313" key="8">
    <source>
        <dbReference type="EMBL" id="PXX88906.1"/>
    </source>
</evidence>
<keyword evidence="9" id="KW-1185">Reference proteome</keyword>
<feature type="active site" description="Proton donor" evidence="5">
    <location>
        <position position="133"/>
    </location>
</feature>
<organism evidence="8 9">
    <name type="scientific">Marinobacter vulgaris</name>
    <dbReference type="NCBI Taxonomy" id="1928331"/>
    <lineage>
        <taxon>Bacteria</taxon>
        <taxon>Pseudomonadati</taxon>
        <taxon>Pseudomonadota</taxon>
        <taxon>Gammaproteobacteria</taxon>
        <taxon>Pseudomonadales</taxon>
        <taxon>Marinobacteraceae</taxon>
        <taxon>Marinobacter</taxon>
    </lineage>
</organism>
<name>A0A2V3ZG27_9GAMM</name>
<sequence length="187" mass="21081">MMKVTKTPLDGVLILEPPVFGDERGWFTESFNHRKFAEAVGEEVTFVQDNHSRSSRGVLRGIHFQIGEGAQGKLVRATVGEIFDVAVDLRRSSPTFGQWTGVHLSSENKKQLWVPAGFGHAFLVISEVAEVQYKVDAYWSPEYERSLRWDDPEVSIDWFKFSNISLSDKDRNAASLTELRSAGDLFA</sequence>
<evidence type="ECO:0000256" key="1">
    <source>
        <dbReference type="ARBA" id="ARBA00001298"/>
    </source>
</evidence>
<dbReference type="EC" id="5.1.3.13" evidence="3 7"/>
<dbReference type="Proteomes" id="UP000253987">
    <property type="component" value="Unassembled WGS sequence"/>
</dbReference>
<dbReference type="InterPro" id="IPR014710">
    <property type="entry name" value="RmlC-like_jellyroll"/>
</dbReference>
<dbReference type="GO" id="GO:0008830">
    <property type="term" value="F:dTDP-4-dehydrorhamnose 3,5-epimerase activity"/>
    <property type="evidence" value="ECO:0007669"/>
    <property type="project" value="UniProtKB-UniRule"/>
</dbReference>
<evidence type="ECO:0000256" key="7">
    <source>
        <dbReference type="RuleBase" id="RU364069"/>
    </source>
</evidence>
<evidence type="ECO:0000256" key="3">
    <source>
        <dbReference type="ARBA" id="ARBA00012098"/>
    </source>
</evidence>
<comment type="caution">
    <text evidence="8">The sequence shown here is derived from an EMBL/GenBank/DDBJ whole genome shotgun (WGS) entry which is preliminary data.</text>
</comment>
<proteinExistence type="inferred from homology"/>
<gene>
    <name evidence="8" type="primary">rfbC</name>
    <name evidence="8" type="ORF">DIT71_16935</name>
</gene>
<dbReference type="InterPro" id="IPR011051">
    <property type="entry name" value="RmlC_Cupin_sf"/>
</dbReference>
<dbReference type="UniPathway" id="UPA00124"/>
<dbReference type="EMBL" id="QFWX01000010">
    <property type="protein sequence ID" value="PXX88906.1"/>
    <property type="molecule type" value="Genomic_DNA"/>
</dbReference>
<dbReference type="CDD" id="cd00438">
    <property type="entry name" value="cupin_RmlC"/>
    <property type="match status" value="1"/>
</dbReference>
<dbReference type="PANTHER" id="PTHR21047">
    <property type="entry name" value="DTDP-6-DEOXY-D-GLUCOSE-3,5 EPIMERASE"/>
    <property type="match status" value="1"/>
</dbReference>
<keyword evidence="7" id="KW-0413">Isomerase</keyword>
<evidence type="ECO:0000256" key="4">
    <source>
        <dbReference type="ARBA" id="ARBA00019595"/>
    </source>
</evidence>
<evidence type="ECO:0000313" key="9">
    <source>
        <dbReference type="Proteomes" id="UP000253987"/>
    </source>
</evidence>
<dbReference type="GO" id="GO:0019305">
    <property type="term" value="P:dTDP-rhamnose biosynthetic process"/>
    <property type="evidence" value="ECO:0007669"/>
    <property type="project" value="UniProtKB-UniRule"/>
</dbReference>
<dbReference type="GO" id="GO:0005829">
    <property type="term" value="C:cytosol"/>
    <property type="evidence" value="ECO:0007669"/>
    <property type="project" value="TreeGrafter"/>
</dbReference>